<evidence type="ECO:0000313" key="2">
    <source>
        <dbReference type="Proteomes" id="UP001732700"/>
    </source>
</evidence>
<protein>
    <submittedName>
        <fullName evidence="1">Uncharacterized protein</fullName>
    </submittedName>
</protein>
<reference evidence="1" key="2">
    <citation type="submission" date="2025-09" db="UniProtKB">
        <authorList>
            <consortium name="EnsemblPlants"/>
        </authorList>
    </citation>
    <scope>IDENTIFICATION</scope>
</reference>
<accession>A0ACD5Z8V6</accession>
<sequence length="887" mass="99957">MEGVIVSAATGALKPVLGKLATLVGDEYKRFKGVRTEIKSLAHELAAMDAFLLKMSEEENPHVQDKAWMAEVRELFYDMEDSIDDFMKRAGDKDNEPDGFIDKIKSSLGKMKARRRIGNEIEDLKNQITQVGERNSRYKARETYSKTINSTVDPRALAIFEHAANLVGIDEPKREVIKLLAQKDGAASKQDQVIMVSIVGSGGMGKKTLANQVYQELGESFECQAFLSVSRNADMKNILRTILSKVSNQRYGDTEEGSVQQLIMKIRDFLLGKRYLIVVDDVWEFDTWAVIERVFPTSSGSRIIKTTRMKDIAHSCCSSFIGHIYNINPLCMEHARLLFHGRLFNSEMYCPSNLKEVSHKILIKCQGLPLAIIAISGLLANTERIEHLWNKVENSIGRALERNHSVEGMMNILSLSYFDLPPHLKTCRLYLCVFPEDCHIGRKSLIRQWIAEGFIHKDGRYMVEELGERYFNELVNRSLIQPVEKDKYGKVKSFLLHDTILDFITSKSIEENFVTLVGVPDQTSRTHGKVRRLSLQAGKQETTILLTGLELSHVRTILVYRYSGELPSVDKSKHLRVLEFQGCRQLANRHLTNVGRLFQLRYLNVSYTRLSELPEQIGYLRSLEMLDIRGTSVNKLPASIVNLRRLVYFLSSTGVIFPDGISKMEALEILKRVSVFKQSVNVLQEVGKLKNLRKLALDFTGGETGFGECKRAIASSIHELCTRNTGLLTISKNECIFLVEASGRVIPDKLMGKVMQIPNWVGFLVNLQDLHLEVMNVGQEDLCILGGLPALLTMRELYYQQVTFRGMDLIFAAGSMPKLEKLEIEFNAAESDSLSGDAFDFGIENLRCILTLTCRVRGCFGSVVAAAKAALERTARIHPNNPTLLIA</sequence>
<reference evidence="1" key="1">
    <citation type="submission" date="2021-05" db="EMBL/GenBank/DDBJ databases">
        <authorList>
            <person name="Scholz U."/>
            <person name="Mascher M."/>
            <person name="Fiebig A."/>
        </authorList>
    </citation>
    <scope>NUCLEOTIDE SEQUENCE [LARGE SCALE GENOMIC DNA]</scope>
</reference>
<keyword evidence="2" id="KW-1185">Reference proteome</keyword>
<evidence type="ECO:0000313" key="1">
    <source>
        <dbReference type="EnsemblPlants" id="AVESA.00010b.r2.6CG1125490.1.CDS"/>
    </source>
</evidence>
<proteinExistence type="predicted"/>
<dbReference type="Proteomes" id="UP001732700">
    <property type="component" value="Chromosome 6C"/>
</dbReference>
<dbReference type="EnsemblPlants" id="AVESA.00010b.r2.6CG1125490.1">
    <property type="protein sequence ID" value="AVESA.00010b.r2.6CG1125490.1.CDS"/>
    <property type="gene ID" value="AVESA.00010b.r2.6CG1125490"/>
</dbReference>
<organism evidence="1 2">
    <name type="scientific">Avena sativa</name>
    <name type="common">Oat</name>
    <dbReference type="NCBI Taxonomy" id="4498"/>
    <lineage>
        <taxon>Eukaryota</taxon>
        <taxon>Viridiplantae</taxon>
        <taxon>Streptophyta</taxon>
        <taxon>Embryophyta</taxon>
        <taxon>Tracheophyta</taxon>
        <taxon>Spermatophyta</taxon>
        <taxon>Magnoliopsida</taxon>
        <taxon>Liliopsida</taxon>
        <taxon>Poales</taxon>
        <taxon>Poaceae</taxon>
        <taxon>BOP clade</taxon>
        <taxon>Pooideae</taxon>
        <taxon>Poodae</taxon>
        <taxon>Poeae</taxon>
        <taxon>Poeae Chloroplast Group 1 (Aveneae type)</taxon>
        <taxon>Aveninae</taxon>
        <taxon>Avena</taxon>
    </lineage>
</organism>
<name>A0ACD5Z8V6_AVESA</name>